<dbReference type="SUPFAM" id="SSF52172">
    <property type="entry name" value="CheY-like"/>
    <property type="match status" value="1"/>
</dbReference>
<gene>
    <name evidence="4" type="ORF">OV079_16500</name>
</gene>
<dbReference type="PROSITE" id="PS50110">
    <property type="entry name" value="RESPONSE_REGULATORY"/>
    <property type="match status" value="1"/>
</dbReference>
<sequence length="130" mass="14050">MRPRVILVDDQAMVLECLSVLLGGEFEVVGAFTDGATALAAARELQPDVVALELELPTLGGSSCCARCRRARRAARWSSLATPTRSGPTRPWRRGPAGTCSRTRRPRSWSPGCARSPRAAATSARRSRRC</sequence>
<reference evidence="4" key="1">
    <citation type="submission" date="2022-11" db="EMBL/GenBank/DDBJ databases">
        <title>Minimal conservation of predation-associated metabolite biosynthetic gene clusters underscores biosynthetic potential of Myxococcota including descriptions for ten novel species: Archangium lansinium sp. nov., Myxococcus landrumus sp. nov., Nannocystis bai.</title>
        <authorList>
            <person name="Ahearne A."/>
            <person name="Stevens C."/>
            <person name="Phillips K."/>
        </authorList>
    </citation>
    <scope>NUCLEOTIDE SEQUENCE</scope>
    <source>
        <strain evidence="4">Na p29</strain>
    </source>
</reference>
<dbReference type="GO" id="GO:0000160">
    <property type="term" value="P:phosphorelay signal transduction system"/>
    <property type="evidence" value="ECO:0007669"/>
    <property type="project" value="InterPro"/>
</dbReference>
<evidence type="ECO:0000256" key="1">
    <source>
        <dbReference type="PROSITE-ProRule" id="PRU00169"/>
    </source>
</evidence>
<feature type="domain" description="Response regulatory" evidence="3">
    <location>
        <begin position="4"/>
        <end position="130"/>
    </location>
</feature>
<name>A0A9X3ENW2_9BACT</name>
<accession>A0A9X3ENW2</accession>
<comment type="caution">
    <text evidence="4">The sequence shown here is derived from an EMBL/GenBank/DDBJ whole genome shotgun (WGS) entry which is preliminary data.</text>
</comment>
<dbReference type="RefSeq" id="WP_267769706.1">
    <property type="nucleotide sequence ID" value="NZ_JAPNKE010000002.1"/>
</dbReference>
<comment type="caution">
    <text evidence="1">Lacks conserved residue(s) required for the propagation of feature annotation.</text>
</comment>
<dbReference type="Proteomes" id="UP001150924">
    <property type="component" value="Unassembled WGS sequence"/>
</dbReference>
<dbReference type="Pfam" id="PF00072">
    <property type="entry name" value="Response_reg"/>
    <property type="match status" value="1"/>
</dbReference>
<organism evidence="4 5">
    <name type="scientific">Nannocystis pusilla</name>
    <dbReference type="NCBI Taxonomy" id="889268"/>
    <lineage>
        <taxon>Bacteria</taxon>
        <taxon>Pseudomonadati</taxon>
        <taxon>Myxococcota</taxon>
        <taxon>Polyangia</taxon>
        <taxon>Nannocystales</taxon>
        <taxon>Nannocystaceae</taxon>
        <taxon>Nannocystis</taxon>
    </lineage>
</organism>
<feature type="region of interest" description="Disordered" evidence="2">
    <location>
        <begin position="78"/>
        <end position="130"/>
    </location>
</feature>
<dbReference type="Gene3D" id="3.40.50.2300">
    <property type="match status" value="1"/>
</dbReference>
<evidence type="ECO:0000313" key="5">
    <source>
        <dbReference type="Proteomes" id="UP001150924"/>
    </source>
</evidence>
<evidence type="ECO:0000256" key="2">
    <source>
        <dbReference type="SAM" id="MobiDB-lite"/>
    </source>
</evidence>
<dbReference type="InterPro" id="IPR001789">
    <property type="entry name" value="Sig_transdc_resp-reg_receiver"/>
</dbReference>
<protein>
    <submittedName>
        <fullName evidence="4">Response regulator</fullName>
    </submittedName>
</protein>
<evidence type="ECO:0000259" key="3">
    <source>
        <dbReference type="PROSITE" id="PS50110"/>
    </source>
</evidence>
<evidence type="ECO:0000313" key="4">
    <source>
        <dbReference type="EMBL" id="MCY1007126.1"/>
    </source>
</evidence>
<dbReference type="InterPro" id="IPR011006">
    <property type="entry name" value="CheY-like_superfamily"/>
</dbReference>
<feature type="compositionally biased region" description="Low complexity" evidence="2">
    <location>
        <begin position="114"/>
        <end position="124"/>
    </location>
</feature>
<dbReference type="EMBL" id="JAPNKE010000002">
    <property type="protein sequence ID" value="MCY1007126.1"/>
    <property type="molecule type" value="Genomic_DNA"/>
</dbReference>
<keyword evidence="5" id="KW-1185">Reference proteome</keyword>
<proteinExistence type="predicted"/>
<dbReference type="AlphaFoldDB" id="A0A9X3ENW2"/>